<dbReference type="EMBL" id="CAJJDM010000071">
    <property type="protein sequence ID" value="CAD8082704.1"/>
    <property type="molecule type" value="Genomic_DNA"/>
</dbReference>
<feature type="transmembrane region" description="Helical" evidence="1">
    <location>
        <begin position="222"/>
        <end position="242"/>
    </location>
</feature>
<name>A0A8S1N6Q0_PARPR</name>
<feature type="transmembrane region" description="Helical" evidence="1">
    <location>
        <begin position="1592"/>
        <end position="1614"/>
    </location>
</feature>
<keyword evidence="1" id="KW-0472">Membrane</keyword>
<dbReference type="PANTHER" id="PTHR31600:SF2">
    <property type="entry name" value="GAMETE ENRICHED GENE 10 PROTEIN-RELATED"/>
    <property type="match status" value="1"/>
</dbReference>
<feature type="transmembrane region" description="Helical" evidence="1">
    <location>
        <begin position="20"/>
        <end position="39"/>
    </location>
</feature>
<gene>
    <name evidence="2" type="ORF">PPRIM_AZ9-3.1.T0680117</name>
</gene>
<feature type="transmembrane region" description="Helical" evidence="1">
    <location>
        <begin position="1392"/>
        <end position="1413"/>
    </location>
</feature>
<dbReference type="PANTHER" id="PTHR31600">
    <property type="entry name" value="TINY MACROCYSTS PROTEIN B-RELATED"/>
    <property type="match status" value="1"/>
</dbReference>
<comment type="caution">
    <text evidence="2">The sequence shown here is derived from an EMBL/GenBank/DDBJ whole genome shotgun (WGS) entry which is preliminary data.</text>
</comment>
<evidence type="ECO:0000313" key="2">
    <source>
        <dbReference type="EMBL" id="CAD8082704.1"/>
    </source>
</evidence>
<dbReference type="Proteomes" id="UP000688137">
    <property type="component" value="Unassembled WGS sequence"/>
</dbReference>
<feature type="transmembrane region" description="Helical" evidence="1">
    <location>
        <begin position="160"/>
        <end position="178"/>
    </location>
</feature>
<keyword evidence="3" id="KW-1185">Reference proteome</keyword>
<organism evidence="2 3">
    <name type="scientific">Paramecium primaurelia</name>
    <dbReference type="NCBI Taxonomy" id="5886"/>
    <lineage>
        <taxon>Eukaryota</taxon>
        <taxon>Sar</taxon>
        <taxon>Alveolata</taxon>
        <taxon>Ciliophora</taxon>
        <taxon>Intramacronucleata</taxon>
        <taxon>Oligohymenophorea</taxon>
        <taxon>Peniculida</taxon>
        <taxon>Parameciidae</taxon>
        <taxon>Paramecium</taxon>
    </lineage>
</organism>
<accession>A0A8S1N6Q0</accession>
<feature type="transmembrane region" description="Helical" evidence="1">
    <location>
        <begin position="254"/>
        <end position="276"/>
    </location>
</feature>
<feature type="transmembrane region" description="Helical" evidence="1">
    <location>
        <begin position="1277"/>
        <end position="1298"/>
    </location>
</feature>
<keyword evidence="1" id="KW-1133">Transmembrane helix</keyword>
<protein>
    <recommendedName>
        <fullName evidence="4">PAS domain-containing protein</fullName>
    </recommendedName>
</protein>
<dbReference type="OMA" id="NEAILYQ"/>
<feature type="transmembrane region" description="Helical" evidence="1">
    <location>
        <begin position="1083"/>
        <end position="1107"/>
    </location>
</feature>
<feature type="transmembrane region" description="Helical" evidence="1">
    <location>
        <begin position="87"/>
        <end position="108"/>
    </location>
</feature>
<reference evidence="2" key="1">
    <citation type="submission" date="2021-01" db="EMBL/GenBank/DDBJ databases">
        <authorList>
            <consortium name="Genoscope - CEA"/>
            <person name="William W."/>
        </authorList>
    </citation>
    <scope>NUCLEOTIDE SEQUENCE</scope>
</reference>
<dbReference type="InterPro" id="IPR052994">
    <property type="entry name" value="Tiny_macrocysts_regulators"/>
</dbReference>
<evidence type="ECO:0000256" key="1">
    <source>
        <dbReference type="SAM" id="Phobius"/>
    </source>
</evidence>
<proteinExistence type="predicted"/>
<feature type="transmembrane region" description="Helical" evidence="1">
    <location>
        <begin position="282"/>
        <end position="300"/>
    </location>
</feature>
<evidence type="ECO:0000313" key="3">
    <source>
        <dbReference type="Proteomes" id="UP000688137"/>
    </source>
</evidence>
<keyword evidence="1" id="KW-0812">Transmembrane</keyword>
<evidence type="ECO:0008006" key="4">
    <source>
        <dbReference type="Google" id="ProtNLM"/>
    </source>
</evidence>
<sequence>MNPFFLFTFEIRQEIVSKYVNSIAYIIIHYFIILINHYHKQVKKQFQLLSYMIIAQTRGSNNSNLSSLFNQLDVSNIIFQYKELTSIISITEFALSLFITILIIILLFKRNNNKAEQIQFSSLGNIFIRSIRILYWILCYPLFLVSTYNVMIAYDFSQFLSMFVLIFVIFFTFFHDFVLLNDNFNKQDFLNIAQSRPYILNSWIKLVQCGFSSYYYKNQNSHMIYLLVSFTLSILNYIQLQYYMVIFGKYDIDYIFHFVNLVYFGQSLGLLIQYFINIEDPYTLITILIIINLVVIHKSFRKWYFEHQFTNSKDIKIRVLLLSWFRELECSNVYYMGIITKHYNHPNNKKCFLRHKAIYYSGKKFAKYTYITTKKHNIEKYKGLFLKFFIKCLLETQLKQEPNSSELRLLYSEILFYKFNLINESFKQLLKIKSNFNFNQQMRIIQLKLSIHNKLKENNQLCYRSKLPFENMLKCEEQMKDFLKAFLKITELQIFFWKNQLQQFISISEQINISQQIFKEIQVCQTNWKSIHFTNPIDEQKMFIRFRWKFFYLYFKLYILHKKLKVHELKELPDQNLKSQQIFQDEKIDERSSSEDETQTKTYYQTNCIISSNNLFFRVDKYGEIITASQSSLQILGRHQNEYRGVRVETLMPDIIKENHNDFLKLFYKTGQSENLFKRRSILIKHSKGHCFKAQKYLKYIFNLEQNRFEYLSMLRTVSSRSQYIILNSKWEIDSSSEFIYSILGDYKLPFLSLCPKAISYTEFAQFLTTYDMKILSLKLCSFGSRERIQDKKFTFRRQHDQTFSNKSINEITSLVFKRELEEKQKQNVIQLFQQVLDEDNEIEGTTKLTKLNHIKLNIRIPIYKSEFQEDYNKYDAQMKNIFYNGESQKRLVFRNGNGKIRVDKFEFLQRYRWVKQQRMMFIYSKIKYLFEHYCQESILEKVLKVDANIKFYKTLNKISFYILKINRLELYDENTNNNNSDKQEILFSNTNSFKPYTSTIVREVVLVTQTQTNTLKNQSGYQYSDMELISNREYTLKPFLIGHALREDFLVQGSNTIYSLNEQNNPFIKEEINKISKRNQKLTLLVILNRFLFFFELLLISFTYFFCSFYYNPLTLHNSVTLLGHIFKISLITVQSYNYIIDVALMNENKLTSLLIINPTTKFNTTDQFLEFVHTDIDEQYTFIYNIYTNQEFVSMVYSGFYIYDKNVSGLDIFDQFQLNLLQFNFSDKALINLNNTILSHFRDYMAPYGQQLMEDSIISRINEAILYQTQSIDNLILFMIFQFSLMIIDSMLSLLIKFNFRNDVNTIFNIVANIPKEDKIKAIKQYQTLFSQLNSLFEEEQYGYKKSSIQALNADTVIQKDFEMNEVEKANQKRDKVKIKKLSKYQLNTIIALICYLAIILVLFILLYYFILIQQIETKQFFMDNNYLAQTNYFWIITLLKEKFIFENYLNSSYYPNITKLRFQEFLNDMSVISPLLYQTTISDIQRIFDDTLCDYSFDETVTYIYYDQFCQEILDGALKRGLKQFNILLSQVVIKALNPNDQRYDDFQIEDLAQYQISFQIIYEIFLTTFQIWAQNAENLLNNTLDLSLVSYIIQLLVIIILYFSLLEYFLFTKLQQDFDFCKNYYKYFMLNQTMNQVKTMRVDVIKTGLLSK</sequence>
<feature type="transmembrane region" description="Helical" evidence="1">
    <location>
        <begin position="133"/>
        <end position="154"/>
    </location>
</feature>